<evidence type="ECO:0000256" key="2">
    <source>
        <dbReference type="ARBA" id="ARBA00022737"/>
    </source>
</evidence>
<evidence type="ECO:0000313" key="8">
    <source>
        <dbReference type="EMBL" id="KAL2761723.1"/>
    </source>
</evidence>
<dbReference type="SUPFAM" id="SSF47986">
    <property type="entry name" value="DEATH domain"/>
    <property type="match status" value="1"/>
</dbReference>
<comment type="caution">
    <text evidence="8">The sequence shown here is derived from an EMBL/GenBank/DDBJ whole genome shotgun (WGS) entry which is preliminary data.</text>
</comment>
<name>A0ABD2D4N3_DAUMA</name>
<sequence length="128" mass="14179">GQAEAEGSPRRRLLVPANGADPIDTLRLFFDYFPEVVPFNSWNPFMRLMGLMDNDIHVARACAASPEDALYEMLVRWVSRMGREASVNTLLEALDRLGERHAKETIEDHLVGSGKFIYLEGGAGSAVS</sequence>
<reference evidence="8 9" key="1">
    <citation type="journal article" date="2024" name="G3 (Bethesda)">
        <title>A hybrid genome assembly of the endangered aye-aye (Daubentonia madagascariensis).</title>
        <authorList>
            <person name="Versoza C.J."/>
            <person name="Pfeifer S.P."/>
        </authorList>
    </citation>
    <scope>NUCLEOTIDE SEQUENCE [LARGE SCALE GENOMIC DNA]</scope>
    <source>
        <strain evidence="8">6821</strain>
    </source>
</reference>
<evidence type="ECO:0000313" key="9">
    <source>
        <dbReference type="Proteomes" id="UP001610411"/>
    </source>
</evidence>
<evidence type="ECO:0000256" key="5">
    <source>
        <dbReference type="ARBA" id="ARBA00023170"/>
    </source>
</evidence>
<dbReference type="InterPro" id="IPR052491">
    <property type="entry name" value="TNFRSF10"/>
</dbReference>
<dbReference type="Proteomes" id="UP001610411">
    <property type="component" value="Unassembled WGS sequence"/>
</dbReference>
<dbReference type="FunFam" id="1.10.533.10:FF:000043">
    <property type="entry name" value="Tumor necrosis factor receptor superfamily member 10A"/>
    <property type="match status" value="1"/>
</dbReference>
<dbReference type="Pfam" id="PF00531">
    <property type="entry name" value="Death"/>
    <property type="match status" value="1"/>
</dbReference>
<keyword evidence="5 8" id="KW-0675">Receptor</keyword>
<dbReference type="CDD" id="cd08315">
    <property type="entry name" value="Death_TRAILR_DR4_DR5"/>
    <property type="match status" value="1"/>
</dbReference>
<dbReference type="PANTHER" id="PTHR46330:SF1">
    <property type="entry name" value="TUMOR NECROSIS FACTOR RECEPTOR SUPERFAMILY MEMBER 10B"/>
    <property type="match status" value="1"/>
</dbReference>
<evidence type="ECO:0000256" key="6">
    <source>
        <dbReference type="ARBA" id="ARBA00023180"/>
    </source>
</evidence>
<dbReference type="InterPro" id="IPR034029">
    <property type="entry name" value="TNFRSF10A/B_death"/>
</dbReference>
<comment type="subcellular location">
    <subcellularLocation>
        <location evidence="1">Membrane</location>
    </subcellularLocation>
</comment>
<evidence type="ECO:0000256" key="4">
    <source>
        <dbReference type="ARBA" id="ARBA00023157"/>
    </source>
</evidence>
<dbReference type="InterPro" id="IPR000488">
    <property type="entry name" value="Death_dom"/>
</dbReference>
<proteinExistence type="predicted"/>
<dbReference type="SMART" id="SM00005">
    <property type="entry name" value="DEATH"/>
    <property type="match status" value="1"/>
</dbReference>
<dbReference type="GO" id="GO:0016020">
    <property type="term" value="C:membrane"/>
    <property type="evidence" value="ECO:0007669"/>
    <property type="project" value="UniProtKB-SubCell"/>
</dbReference>
<keyword evidence="4" id="KW-1015">Disulfide bond</keyword>
<dbReference type="EMBL" id="JBFSEQ010000014">
    <property type="protein sequence ID" value="KAL2761723.1"/>
    <property type="molecule type" value="Genomic_DNA"/>
</dbReference>
<keyword evidence="6" id="KW-0325">Glycoprotein</keyword>
<feature type="non-terminal residue" evidence="8">
    <location>
        <position position="1"/>
    </location>
</feature>
<accession>A0ABD2D4N3</accession>
<gene>
    <name evidence="8" type="ORF">WCI35_031963</name>
</gene>
<dbReference type="Gene3D" id="1.10.533.10">
    <property type="entry name" value="Death Domain, Fas"/>
    <property type="match status" value="1"/>
</dbReference>
<evidence type="ECO:0000256" key="3">
    <source>
        <dbReference type="ARBA" id="ARBA00023136"/>
    </source>
</evidence>
<protein>
    <submittedName>
        <fullName evidence="8">Tumor necrosis factor receptor superfamily member 10B isoform 1</fullName>
    </submittedName>
</protein>
<dbReference type="InterPro" id="IPR011029">
    <property type="entry name" value="DEATH-like_dom_sf"/>
</dbReference>
<evidence type="ECO:0000256" key="1">
    <source>
        <dbReference type="ARBA" id="ARBA00004370"/>
    </source>
</evidence>
<keyword evidence="2" id="KW-0677">Repeat</keyword>
<organism evidence="8 9">
    <name type="scientific">Daubentonia madagascariensis</name>
    <name type="common">Aye-aye</name>
    <name type="synonym">Sciurus madagascariensis</name>
    <dbReference type="NCBI Taxonomy" id="31869"/>
    <lineage>
        <taxon>Eukaryota</taxon>
        <taxon>Metazoa</taxon>
        <taxon>Chordata</taxon>
        <taxon>Craniata</taxon>
        <taxon>Vertebrata</taxon>
        <taxon>Euteleostomi</taxon>
        <taxon>Mammalia</taxon>
        <taxon>Eutheria</taxon>
        <taxon>Euarchontoglires</taxon>
        <taxon>Primates</taxon>
        <taxon>Strepsirrhini</taxon>
        <taxon>Chiromyiformes</taxon>
        <taxon>Daubentoniidae</taxon>
        <taxon>Daubentonia</taxon>
    </lineage>
</organism>
<dbReference type="PANTHER" id="PTHR46330">
    <property type="entry name" value="TUMOR NECROSIS FACTOR RECEPTOR SUPERFAMILY MEMBER 10B"/>
    <property type="match status" value="1"/>
</dbReference>
<keyword evidence="3" id="KW-0472">Membrane</keyword>
<keyword evidence="9" id="KW-1185">Reference proteome</keyword>
<dbReference type="AlphaFoldDB" id="A0ABD2D4N3"/>
<feature type="domain" description="Death" evidence="7">
    <location>
        <begin position="41"/>
        <end position="110"/>
    </location>
</feature>
<evidence type="ECO:0000259" key="7">
    <source>
        <dbReference type="PROSITE" id="PS50017"/>
    </source>
</evidence>
<dbReference type="PROSITE" id="PS50017">
    <property type="entry name" value="DEATH_DOMAIN"/>
    <property type="match status" value="1"/>
</dbReference>